<dbReference type="EMBL" id="MN739643">
    <property type="protein sequence ID" value="QHT17546.1"/>
    <property type="molecule type" value="Genomic_DNA"/>
</dbReference>
<name>A0A6C0DKV4_9ZZZZ</name>
<protein>
    <submittedName>
        <fullName evidence="1">Uncharacterized protein</fullName>
    </submittedName>
</protein>
<proteinExistence type="predicted"/>
<organism evidence="1">
    <name type="scientific">viral metagenome</name>
    <dbReference type="NCBI Taxonomy" id="1070528"/>
    <lineage>
        <taxon>unclassified sequences</taxon>
        <taxon>metagenomes</taxon>
        <taxon>organismal metagenomes</taxon>
    </lineage>
</organism>
<dbReference type="AlphaFoldDB" id="A0A6C0DKV4"/>
<accession>A0A6C0DKV4</accession>
<sequence>MSVSDTIFMLKYNFYEKDISQYSTVRIVTIINTACLIEDLKTKKRVWVMKYDIYPLNQTYYGDFWEKCSISEEIARTHGLL</sequence>
<reference evidence="1" key="1">
    <citation type="journal article" date="2020" name="Nature">
        <title>Giant virus diversity and host interactions through global metagenomics.</title>
        <authorList>
            <person name="Schulz F."/>
            <person name="Roux S."/>
            <person name="Paez-Espino D."/>
            <person name="Jungbluth S."/>
            <person name="Walsh D.A."/>
            <person name="Denef V.J."/>
            <person name="McMahon K.D."/>
            <person name="Konstantinidis K.T."/>
            <person name="Eloe-Fadrosh E.A."/>
            <person name="Kyrpides N.C."/>
            <person name="Woyke T."/>
        </authorList>
    </citation>
    <scope>NUCLEOTIDE SEQUENCE</scope>
    <source>
        <strain evidence="1">GVMAG-M-3300023174-30</strain>
    </source>
</reference>
<evidence type="ECO:0000313" key="1">
    <source>
        <dbReference type="EMBL" id="QHT17546.1"/>
    </source>
</evidence>